<name>A0ABW5YDW0_9SPHI</name>
<dbReference type="SUPFAM" id="SSF53448">
    <property type="entry name" value="Nucleotide-diphospho-sugar transferases"/>
    <property type="match status" value="1"/>
</dbReference>
<feature type="domain" description="Streptomycin biosynthesis protein StrF" evidence="1">
    <location>
        <begin position="4"/>
        <end position="189"/>
    </location>
</feature>
<gene>
    <name evidence="2" type="ORF">ACFS5N_13325</name>
</gene>
<evidence type="ECO:0000313" key="2">
    <source>
        <dbReference type="EMBL" id="MFD2873460.1"/>
    </source>
</evidence>
<dbReference type="RefSeq" id="WP_377186244.1">
    <property type="nucleotide sequence ID" value="NZ_JBHUPD010000002.1"/>
</dbReference>
<protein>
    <submittedName>
        <fullName evidence="2">Glycosyltransferase</fullName>
    </submittedName>
</protein>
<sequence length="298" mass="34002">MISIIICSVNEQLSARVSANIKNTIGLDDFEIIIINNTQNQYSIAQAYNQGAFGAKYPYLCFIHEDILFHTENWGQYLIQHLSVNSVSLVGVLGSLIKTVTPSGVFIPIKQLNRVNQLQRKYDGGIDHYYDNPFDEKRSRVATLDGMFLAVTKSNHQKYPFDEESLTGFHAYDIDYSLGQAANGDVVVVYDILIEHFSYGGNTQQWVEAQLALTDKWKALLPYHTSLTKPEIKAAEIINTESFLIALYANRYPKSTQLKYLTRLLWLRPLSVKNLYFIRKFVLGGTVDNRIKNMLKRC</sequence>
<comment type="caution">
    <text evidence="2">The sequence shown here is derived from an EMBL/GenBank/DDBJ whole genome shotgun (WGS) entry which is preliminary data.</text>
</comment>
<organism evidence="2 3">
    <name type="scientific">Mucilaginibacter ximonensis</name>
    <dbReference type="NCBI Taxonomy" id="538021"/>
    <lineage>
        <taxon>Bacteria</taxon>
        <taxon>Pseudomonadati</taxon>
        <taxon>Bacteroidota</taxon>
        <taxon>Sphingobacteriia</taxon>
        <taxon>Sphingobacteriales</taxon>
        <taxon>Sphingobacteriaceae</taxon>
        <taxon>Mucilaginibacter</taxon>
    </lineage>
</organism>
<keyword evidence="3" id="KW-1185">Reference proteome</keyword>
<dbReference type="InterPro" id="IPR059123">
    <property type="entry name" value="StrF_dom"/>
</dbReference>
<proteinExistence type="predicted"/>
<dbReference type="Pfam" id="PF13712">
    <property type="entry name" value="Glyco_tranf_2_5"/>
    <property type="match status" value="1"/>
</dbReference>
<reference evidence="3" key="1">
    <citation type="journal article" date="2019" name="Int. J. Syst. Evol. Microbiol.">
        <title>The Global Catalogue of Microorganisms (GCM) 10K type strain sequencing project: providing services to taxonomists for standard genome sequencing and annotation.</title>
        <authorList>
            <consortium name="The Broad Institute Genomics Platform"/>
            <consortium name="The Broad Institute Genome Sequencing Center for Infectious Disease"/>
            <person name="Wu L."/>
            <person name="Ma J."/>
        </authorList>
    </citation>
    <scope>NUCLEOTIDE SEQUENCE [LARGE SCALE GENOMIC DNA]</scope>
    <source>
        <strain evidence="3">KCTC 22437</strain>
    </source>
</reference>
<evidence type="ECO:0000259" key="1">
    <source>
        <dbReference type="Pfam" id="PF13712"/>
    </source>
</evidence>
<dbReference type="Gene3D" id="3.90.550.10">
    <property type="entry name" value="Spore Coat Polysaccharide Biosynthesis Protein SpsA, Chain A"/>
    <property type="match status" value="1"/>
</dbReference>
<dbReference type="InterPro" id="IPR029044">
    <property type="entry name" value="Nucleotide-diphossugar_trans"/>
</dbReference>
<dbReference type="Proteomes" id="UP001597557">
    <property type="component" value="Unassembled WGS sequence"/>
</dbReference>
<evidence type="ECO:0000313" key="3">
    <source>
        <dbReference type="Proteomes" id="UP001597557"/>
    </source>
</evidence>
<accession>A0ABW5YDW0</accession>
<dbReference type="EMBL" id="JBHUPD010000002">
    <property type="protein sequence ID" value="MFD2873460.1"/>
    <property type="molecule type" value="Genomic_DNA"/>
</dbReference>